<protein>
    <submittedName>
        <fullName evidence="2">Uncharacterized protein</fullName>
    </submittedName>
</protein>
<reference evidence="2" key="1">
    <citation type="journal article" date="2014" name="Front. Microbiol.">
        <title>High frequency of phylogenetically diverse reductive dehalogenase-homologous genes in deep subseafloor sedimentary metagenomes.</title>
        <authorList>
            <person name="Kawai M."/>
            <person name="Futagami T."/>
            <person name="Toyoda A."/>
            <person name="Takaki Y."/>
            <person name="Nishi S."/>
            <person name="Hori S."/>
            <person name="Arai W."/>
            <person name="Tsubouchi T."/>
            <person name="Morono Y."/>
            <person name="Uchiyama I."/>
            <person name="Ito T."/>
            <person name="Fujiyama A."/>
            <person name="Inagaki F."/>
            <person name="Takami H."/>
        </authorList>
    </citation>
    <scope>NUCLEOTIDE SEQUENCE</scope>
    <source>
        <strain evidence="2">Expedition CK06-06</strain>
    </source>
</reference>
<dbReference type="EMBL" id="BARW01006054">
    <property type="protein sequence ID" value="GAI85766.1"/>
    <property type="molecule type" value="Genomic_DNA"/>
</dbReference>
<accession>X1T2Y5</accession>
<comment type="caution">
    <text evidence="2">The sequence shown here is derived from an EMBL/GenBank/DDBJ whole genome shotgun (WGS) entry which is preliminary data.</text>
</comment>
<gene>
    <name evidence="2" type="ORF">S12H4_12669</name>
</gene>
<keyword evidence="1" id="KW-0472">Membrane</keyword>
<sequence length="226" mass="26874">MIINLGSNVMNWTAMYLSTSVAIVLLFHVSETDFRYDLKPFIQFKNLKKFIIVILLIFGIITNFFNIFRDNPNRFELVHSFKTENLKFVFSTEERVNAIDEVIKEIKKYVKPHDEVLFMNNIPLLYYLTETKPLTSNPWSLNLLSENSFKSDLKDIFINRPPKIVVIAKGSLRRDNKWPENVDKISVHQRNVEKLDYLYETIDLFDYRLDWENNGFELYLKSNMVK</sequence>
<proteinExistence type="predicted"/>
<name>X1T2Y5_9ZZZZ</name>
<evidence type="ECO:0000313" key="2">
    <source>
        <dbReference type="EMBL" id="GAI85766.1"/>
    </source>
</evidence>
<feature type="transmembrane region" description="Helical" evidence="1">
    <location>
        <begin position="12"/>
        <end position="29"/>
    </location>
</feature>
<dbReference type="AlphaFoldDB" id="X1T2Y5"/>
<feature type="transmembrane region" description="Helical" evidence="1">
    <location>
        <begin position="50"/>
        <end position="68"/>
    </location>
</feature>
<keyword evidence="1" id="KW-1133">Transmembrane helix</keyword>
<keyword evidence="1" id="KW-0812">Transmembrane</keyword>
<organism evidence="2">
    <name type="scientific">marine sediment metagenome</name>
    <dbReference type="NCBI Taxonomy" id="412755"/>
    <lineage>
        <taxon>unclassified sequences</taxon>
        <taxon>metagenomes</taxon>
        <taxon>ecological metagenomes</taxon>
    </lineage>
</organism>
<evidence type="ECO:0000256" key="1">
    <source>
        <dbReference type="SAM" id="Phobius"/>
    </source>
</evidence>